<evidence type="ECO:0000256" key="8">
    <source>
        <dbReference type="ARBA" id="ARBA00049933"/>
    </source>
</evidence>
<dbReference type="EMBL" id="QZKI01000129">
    <property type="protein sequence ID" value="RJP65275.1"/>
    <property type="molecule type" value="Genomic_DNA"/>
</dbReference>
<dbReference type="PANTHER" id="PTHR21294:SF8">
    <property type="entry name" value="ELECTRON TRANSFER FLAVOPROTEIN SUBUNIT BETA"/>
    <property type="match status" value="1"/>
</dbReference>
<evidence type="ECO:0000259" key="9">
    <source>
        <dbReference type="SMART" id="SM00893"/>
    </source>
</evidence>
<proteinExistence type="inferred from homology"/>
<dbReference type="SMART" id="SM00893">
    <property type="entry name" value="ETF"/>
    <property type="match status" value="1"/>
</dbReference>
<protein>
    <recommendedName>
        <fullName evidence="3">Electron transfer flavoprotein subunit beta</fullName>
    </recommendedName>
    <alternativeName>
        <fullName evidence="7">Electron transfer flavoprotein small subunit</fullName>
    </alternativeName>
</protein>
<dbReference type="GO" id="GO:0005829">
    <property type="term" value="C:cytosol"/>
    <property type="evidence" value="ECO:0007669"/>
    <property type="project" value="TreeGrafter"/>
</dbReference>
<evidence type="ECO:0000313" key="11">
    <source>
        <dbReference type="Proteomes" id="UP000285961"/>
    </source>
</evidence>
<dbReference type="PIRSF" id="PIRSF000090">
    <property type="entry name" value="Beta-ETF"/>
    <property type="match status" value="1"/>
</dbReference>
<organism evidence="10 11">
    <name type="scientific">Candidatus Abyssobacteria bacterium SURF_17</name>
    <dbReference type="NCBI Taxonomy" id="2093361"/>
    <lineage>
        <taxon>Bacteria</taxon>
        <taxon>Pseudomonadati</taxon>
        <taxon>Candidatus Hydrogenedentota</taxon>
        <taxon>Candidatus Abyssobacteria</taxon>
    </lineage>
</organism>
<accession>A0A419EPX7</accession>
<dbReference type="Pfam" id="PF01012">
    <property type="entry name" value="ETF"/>
    <property type="match status" value="1"/>
</dbReference>
<dbReference type="InterPro" id="IPR014729">
    <property type="entry name" value="Rossmann-like_a/b/a_fold"/>
</dbReference>
<dbReference type="AlphaFoldDB" id="A0A419EPX7"/>
<dbReference type="InterPro" id="IPR012255">
    <property type="entry name" value="ETF_b"/>
</dbReference>
<gene>
    <name evidence="10" type="ORF">C4532_17940</name>
</gene>
<feature type="domain" description="Electron transfer flavoprotein alpha/beta-subunit N-terminal" evidence="9">
    <location>
        <begin position="23"/>
        <end position="212"/>
    </location>
</feature>
<comment type="cofactor">
    <cofactor evidence="8">
        <name>AMP</name>
        <dbReference type="ChEBI" id="CHEBI:456215"/>
    </cofactor>
</comment>
<evidence type="ECO:0000256" key="5">
    <source>
        <dbReference type="ARBA" id="ARBA00022982"/>
    </source>
</evidence>
<evidence type="ECO:0000256" key="2">
    <source>
        <dbReference type="ARBA" id="ARBA00011355"/>
    </source>
</evidence>
<dbReference type="CDD" id="cd01714">
    <property type="entry name" value="ETF_beta"/>
    <property type="match status" value="1"/>
</dbReference>
<comment type="caution">
    <text evidence="10">The sequence shown here is derived from an EMBL/GenBank/DDBJ whole genome shotgun (WGS) entry which is preliminary data.</text>
</comment>
<dbReference type="FunFam" id="3.40.50.620:FF:000011">
    <property type="entry name" value="Electron transfer flavoprotein subunit beta"/>
    <property type="match status" value="1"/>
</dbReference>
<dbReference type="PANTHER" id="PTHR21294">
    <property type="entry name" value="ELECTRON TRANSFER FLAVOPROTEIN BETA-SUBUNIT"/>
    <property type="match status" value="1"/>
</dbReference>
<dbReference type="GO" id="GO:0046395">
    <property type="term" value="P:carboxylic acid catabolic process"/>
    <property type="evidence" value="ECO:0007669"/>
    <property type="project" value="UniProtKB-ARBA"/>
</dbReference>
<name>A0A419EPX7_9BACT</name>
<sequence length="261" mass="27780">MKIIVLVKQVPDTETKVQVKPGEKAISTDGVTFVINPYDEYAIEEALRIKEAKGGDVTLISAGWDKAAEALRTGLAMGADKAVHLNDPAFLGGDAHSTAVALAKAIKKMEYDLILCGKQAIDYDNHQVGVRVAELLGIPHVAVVTKLELQDGKAVAHREVEGGSEIVETPLPAVITAQKGLNEPRYASLKGIMQAKKKPLEAKKPADVDAAPNEVGQAGAKTTVLTMTMPPERAAGRVVEGEPEDAAKQVVKLLREEAKVI</sequence>
<evidence type="ECO:0000256" key="3">
    <source>
        <dbReference type="ARBA" id="ARBA00016797"/>
    </source>
</evidence>
<evidence type="ECO:0000256" key="7">
    <source>
        <dbReference type="ARBA" id="ARBA00042002"/>
    </source>
</evidence>
<dbReference type="Gene3D" id="3.40.50.620">
    <property type="entry name" value="HUPs"/>
    <property type="match status" value="1"/>
</dbReference>
<dbReference type="InterPro" id="IPR014730">
    <property type="entry name" value="ETF_a/b_N"/>
</dbReference>
<dbReference type="GO" id="GO:0009055">
    <property type="term" value="F:electron transfer activity"/>
    <property type="evidence" value="ECO:0007669"/>
    <property type="project" value="InterPro"/>
</dbReference>
<evidence type="ECO:0000256" key="6">
    <source>
        <dbReference type="ARBA" id="ARBA00025649"/>
    </source>
</evidence>
<comment type="function">
    <text evidence="6">The electron transfer flavoprotein serves as a specific electron acceptor for other dehydrogenases. It transfers the electrons to the main respiratory chain via ETF-ubiquinone oxidoreductase (ETF dehydrogenase).</text>
</comment>
<dbReference type="InterPro" id="IPR000049">
    <property type="entry name" value="ET-Flavoprotein_bsu_CS"/>
</dbReference>
<reference evidence="10 11" key="1">
    <citation type="journal article" date="2017" name="ISME J.">
        <title>Energy and carbon metabolisms in a deep terrestrial subsurface fluid microbial community.</title>
        <authorList>
            <person name="Momper L."/>
            <person name="Jungbluth S.P."/>
            <person name="Lee M.D."/>
            <person name="Amend J.P."/>
        </authorList>
    </citation>
    <scope>NUCLEOTIDE SEQUENCE [LARGE SCALE GENOMIC DNA]</scope>
    <source>
        <strain evidence="10">SURF_17</strain>
    </source>
</reference>
<evidence type="ECO:0000313" key="10">
    <source>
        <dbReference type="EMBL" id="RJP65275.1"/>
    </source>
</evidence>
<dbReference type="PROSITE" id="PS01065">
    <property type="entry name" value="ETF_BETA"/>
    <property type="match status" value="1"/>
</dbReference>
<dbReference type="Proteomes" id="UP000285961">
    <property type="component" value="Unassembled WGS sequence"/>
</dbReference>
<dbReference type="SUPFAM" id="SSF52402">
    <property type="entry name" value="Adenine nucleotide alpha hydrolases-like"/>
    <property type="match status" value="1"/>
</dbReference>
<evidence type="ECO:0000256" key="4">
    <source>
        <dbReference type="ARBA" id="ARBA00022448"/>
    </source>
</evidence>
<evidence type="ECO:0000256" key="1">
    <source>
        <dbReference type="ARBA" id="ARBA00007557"/>
    </source>
</evidence>
<keyword evidence="4" id="KW-0813">Transport</keyword>
<comment type="subunit">
    <text evidence="2">Heterodimer of an alpha and a beta subunit.</text>
</comment>
<keyword evidence="5" id="KW-0249">Electron transport</keyword>
<dbReference type="InterPro" id="IPR033948">
    <property type="entry name" value="ETF_beta_N"/>
</dbReference>
<comment type="similarity">
    <text evidence="1">Belongs to the ETF beta-subunit/FixA family.</text>
</comment>